<dbReference type="AlphaFoldDB" id="K4A2C3"/>
<evidence type="ECO:0000256" key="1">
    <source>
        <dbReference type="SAM" id="MobiDB-lite"/>
    </source>
</evidence>
<proteinExistence type="predicted"/>
<dbReference type="Gramene" id="KQL23981">
    <property type="protein sequence ID" value="KQL23981"/>
    <property type="gene ID" value="SETIT_033020mg"/>
</dbReference>
<organism evidence="2 3">
    <name type="scientific">Setaria italica</name>
    <name type="common">Foxtail millet</name>
    <name type="synonym">Panicum italicum</name>
    <dbReference type="NCBI Taxonomy" id="4555"/>
    <lineage>
        <taxon>Eukaryota</taxon>
        <taxon>Viridiplantae</taxon>
        <taxon>Streptophyta</taxon>
        <taxon>Embryophyta</taxon>
        <taxon>Tracheophyta</taxon>
        <taxon>Spermatophyta</taxon>
        <taxon>Magnoliopsida</taxon>
        <taxon>Liliopsida</taxon>
        <taxon>Poales</taxon>
        <taxon>Poaceae</taxon>
        <taxon>PACMAD clade</taxon>
        <taxon>Panicoideae</taxon>
        <taxon>Panicodae</taxon>
        <taxon>Paniceae</taxon>
        <taxon>Cenchrinae</taxon>
        <taxon>Setaria</taxon>
    </lineage>
</organism>
<dbReference type="EMBL" id="AGNK02000993">
    <property type="status" value="NOT_ANNOTATED_CDS"/>
    <property type="molecule type" value="Genomic_DNA"/>
</dbReference>
<dbReference type="EnsemblPlants" id="KQL23981">
    <property type="protein sequence ID" value="KQL23981"/>
    <property type="gene ID" value="SETIT_033020mg"/>
</dbReference>
<evidence type="ECO:0000313" key="2">
    <source>
        <dbReference type="EnsemblPlants" id="KQL23981"/>
    </source>
</evidence>
<dbReference type="OMA" id="VESIGYT"/>
<feature type="compositionally biased region" description="Acidic residues" evidence="1">
    <location>
        <begin position="109"/>
        <end position="121"/>
    </location>
</feature>
<feature type="region of interest" description="Disordered" evidence="1">
    <location>
        <begin position="171"/>
        <end position="205"/>
    </location>
</feature>
<feature type="compositionally biased region" description="Basic residues" evidence="1">
    <location>
        <begin position="192"/>
        <end position="205"/>
    </location>
</feature>
<evidence type="ECO:0000313" key="3">
    <source>
        <dbReference type="Proteomes" id="UP000004995"/>
    </source>
</evidence>
<dbReference type="HOGENOM" id="CLU_974543_0_0_1"/>
<dbReference type="InParanoid" id="K4A2C3"/>
<accession>K4A2C3</accession>
<dbReference type="Proteomes" id="UP000004995">
    <property type="component" value="Unassembled WGS sequence"/>
</dbReference>
<protein>
    <submittedName>
        <fullName evidence="2">Uncharacterized protein</fullName>
    </submittedName>
</protein>
<sequence length="286" mass="32417">MVQCLGAKGQDVRLVQANIDRAQLDFVSLWHFKDQLGYDARDYYYYKKRIGNVDASVESIGYTKDVERMLQYMDSSEERKLRLILSKQQLVGAVNITPLKRPRMNESNDVTDADDDTSNDESLDEYKHWLQDQDLDCDMYAVCTTLCTCVYNCTMYSHNCVVAYNRGQAKPTEVRDESNGSSATLPSQWPTHARKPKQTKGGKKMGRGCLKGLAAVAKRSKTGPQKLKIKFFENVGGPCGDNRRTFVDEVVLFTKQKAPLIGRDPVTGVELPLLELWKTTHTREGR</sequence>
<reference evidence="3" key="1">
    <citation type="journal article" date="2012" name="Nat. Biotechnol.">
        <title>Reference genome sequence of the model plant Setaria.</title>
        <authorList>
            <person name="Bennetzen J.L."/>
            <person name="Schmutz J."/>
            <person name="Wang H."/>
            <person name="Percifield R."/>
            <person name="Hawkins J."/>
            <person name="Pontaroli A.C."/>
            <person name="Estep M."/>
            <person name="Feng L."/>
            <person name="Vaughn J.N."/>
            <person name="Grimwood J."/>
            <person name="Jenkins J."/>
            <person name="Barry K."/>
            <person name="Lindquist E."/>
            <person name="Hellsten U."/>
            <person name="Deshpande S."/>
            <person name="Wang X."/>
            <person name="Wu X."/>
            <person name="Mitros T."/>
            <person name="Triplett J."/>
            <person name="Yang X."/>
            <person name="Ye C.Y."/>
            <person name="Mauro-Herrera M."/>
            <person name="Wang L."/>
            <person name="Li P."/>
            <person name="Sharma M."/>
            <person name="Sharma R."/>
            <person name="Ronald P.C."/>
            <person name="Panaud O."/>
            <person name="Kellogg E.A."/>
            <person name="Brutnell T.P."/>
            <person name="Doust A.N."/>
            <person name="Tuskan G.A."/>
            <person name="Rokhsar D."/>
            <person name="Devos K.M."/>
        </authorList>
    </citation>
    <scope>NUCLEOTIDE SEQUENCE [LARGE SCALE GENOMIC DNA]</scope>
    <source>
        <strain evidence="3">cv. Yugu1</strain>
    </source>
</reference>
<reference evidence="2" key="2">
    <citation type="submission" date="2018-08" db="UniProtKB">
        <authorList>
            <consortium name="EnsemblPlants"/>
        </authorList>
    </citation>
    <scope>IDENTIFICATION</scope>
    <source>
        <strain evidence="2">Yugu1</strain>
    </source>
</reference>
<name>K4A2C3_SETIT</name>
<keyword evidence="3" id="KW-1185">Reference proteome</keyword>
<feature type="region of interest" description="Disordered" evidence="1">
    <location>
        <begin position="102"/>
        <end position="121"/>
    </location>
</feature>
<feature type="compositionally biased region" description="Polar residues" evidence="1">
    <location>
        <begin position="179"/>
        <end position="190"/>
    </location>
</feature>